<sequence length="144" mass="16253">MATTKSTQRSEDIHGEKTSMFRRMITKLKNVPAEDDLEVVNKIKPTERVSTEPSLRDVKECTTGALQEDLQDLQNVEKRTMFRRMINKLKKGTAEDDLDDGSETNLKADGVHWCSQGKPTRPPGLVSEETKVHIPVCQEATRSN</sequence>
<protein>
    <submittedName>
        <fullName evidence="2">Uncharacterized protein LOC118415208 isoform X2</fullName>
    </submittedName>
</protein>
<evidence type="ECO:0000313" key="1">
    <source>
        <dbReference type="Proteomes" id="UP000001554"/>
    </source>
</evidence>
<dbReference type="Proteomes" id="UP000001554">
    <property type="component" value="Chromosome 5"/>
</dbReference>
<proteinExistence type="predicted"/>
<dbReference type="RefSeq" id="XP_035675498.1">
    <property type="nucleotide sequence ID" value="XM_035819605.1"/>
</dbReference>
<dbReference type="AlphaFoldDB" id="A0A9J7L424"/>
<reference evidence="2" key="2">
    <citation type="submission" date="2025-08" db="UniProtKB">
        <authorList>
            <consortium name="RefSeq"/>
        </authorList>
    </citation>
    <scope>IDENTIFICATION</scope>
    <source>
        <strain evidence="2">S238N-H82</strain>
        <tissue evidence="2">Testes</tissue>
    </source>
</reference>
<reference evidence="1" key="1">
    <citation type="journal article" date="2020" name="Nat. Ecol. Evol.">
        <title>Deeply conserved synteny resolves early events in vertebrate evolution.</title>
        <authorList>
            <person name="Simakov O."/>
            <person name="Marletaz F."/>
            <person name="Yue J.X."/>
            <person name="O'Connell B."/>
            <person name="Jenkins J."/>
            <person name="Brandt A."/>
            <person name="Calef R."/>
            <person name="Tung C.H."/>
            <person name="Huang T.K."/>
            <person name="Schmutz J."/>
            <person name="Satoh N."/>
            <person name="Yu J.K."/>
            <person name="Putnam N.H."/>
            <person name="Green R.E."/>
            <person name="Rokhsar D.S."/>
        </authorList>
    </citation>
    <scope>NUCLEOTIDE SEQUENCE [LARGE SCALE GENOMIC DNA]</scope>
    <source>
        <strain evidence="1">S238N-H82</strain>
    </source>
</reference>
<organism evidence="1 2">
    <name type="scientific">Branchiostoma floridae</name>
    <name type="common">Florida lancelet</name>
    <name type="synonym">Amphioxus</name>
    <dbReference type="NCBI Taxonomy" id="7739"/>
    <lineage>
        <taxon>Eukaryota</taxon>
        <taxon>Metazoa</taxon>
        <taxon>Chordata</taxon>
        <taxon>Cephalochordata</taxon>
        <taxon>Leptocardii</taxon>
        <taxon>Amphioxiformes</taxon>
        <taxon>Branchiostomatidae</taxon>
        <taxon>Branchiostoma</taxon>
    </lineage>
</organism>
<dbReference type="GeneID" id="118415208"/>
<gene>
    <name evidence="2" type="primary">LOC118415208</name>
</gene>
<name>A0A9J7L424_BRAFL</name>
<accession>A0A9J7L424</accession>
<evidence type="ECO:0000313" key="2">
    <source>
        <dbReference type="RefSeq" id="XP_035675498.1"/>
    </source>
</evidence>
<keyword evidence="1" id="KW-1185">Reference proteome</keyword>